<gene>
    <name evidence="1" type="ORF">WA026_019710</name>
</gene>
<evidence type="ECO:0000313" key="1">
    <source>
        <dbReference type="EMBL" id="KAK9882198.1"/>
    </source>
</evidence>
<name>A0AAW1UNV1_9CUCU</name>
<reference evidence="1 2" key="1">
    <citation type="submission" date="2023-03" db="EMBL/GenBank/DDBJ databases">
        <title>Genome insight into feeding habits of ladybird beetles.</title>
        <authorList>
            <person name="Li H.-S."/>
            <person name="Huang Y.-H."/>
            <person name="Pang H."/>
        </authorList>
    </citation>
    <scope>NUCLEOTIDE SEQUENCE [LARGE SCALE GENOMIC DNA]</scope>
    <source>
        <strain evidence="1">SYSU_2023b</strain>
        <tissue evidence="1">Whole body</tissue>
    </source>
</reference>
<evidence type="ECO:0000313" key="2">
    <source>
        <dbReference type="Proteomes" id="UP001431783"/>
    </source>
</evidence>
<dbReference type="AlphaFoldDB" id="A0AAW1UNV1"/>
<organism evidence="1 2">
    <name type="scientific">Henosepilachna vigintioctopunctata</name>
    <dbReference type="NCBI Taxonomy" id="420089"/>
    <lineage>
        <taxon>Eukaryota</taxon>
        <taxon>Metazoa</taxon>
        <taxon>Ecdysozoa</taxon>
        <taxon>Arthropoda</taxon>
        <taxon>Hexapoda</taxon>
        <taxon>Insecta</taxon>
        <taxon>Pterygota</taxon>
        <taxon>Neoptera</taxon>
        <taxon>Endopterygota</taxon>
        <taxon>Coleoptera</taxon>
        <taxon>Polyphaga</taxon>
        <taxon>Cucujiformia</taxon>
        <taxon>Coccinelloidea</taxon>
        <taxon>Coccinellidae</taxon>
        <taxon>Epilachninae</taxon>
        <taxon>Epilachnini</taxon>
        <taxon>Henosepilachna</taxon>
    </lineage>
</organism>
<dbReference type="Proteomes" id="UP001431783">
    <property type="component" value="Unassembled WGS sequence"/>
</dbReference>
<dbReference type="EMBL" id="JARQZJ010000073">
    <property type="protein sequence ID" value="KAK9882198.1"/>
    <property type="molecule type" value="Genomic_DNA"/>
</dbReference>
<proteinExistence type="predicted"/>
<sequence length="113" mass="12791">MEDVLSKLDISVLKKDPTGSFLTEIKTKVQQASELLDTTYLKNKVIPMSSEPPELFGLVKPVASFSEAPSCKLSKFLNTAFKEHTHFFHKYSVKNSIDLIQILDKINFDKTLN</sequence>
<accession>A0AAW1UNV1</accession>
<protein>
    <submittedName>
        <fullName evidence="1">Uncharacterized protein</fullName>
    </submittedName>
</protein>
<keyword evidence="2" id="KW-1185">Reference proteome</keyword>
<comment type="caution">
    <text evidence="1">The sequence shown here is derived from an EMBL/GenBank/DDBJ whole genome shotgun (WGS) entry which is preliminary data.</text>
</comment>